<organism evidence="2 3">
    <name type="scientific">Danionella cerebrum</name>
    <dbReference type="NCBI Taxonomy" id="2873325"/>
    <lineage>
        <taxon>Eukaryota</taxon>
        <taxon>Metazoa</taxon>
        <taxon>Chordata</taxon>
        <taxon>Craniata</taxon>
        <taxon>Vertebrata</taxon>
        <taxon>Euteleostomi</taxon>
        <taxon>Actinopterygii</taxon>
        <taxon>Neopterygii</taxon>
        <taxon>Teleostei</taxon>
        <taxon>Ostariophysi</taxon>
        <taxon>Cypriniformes</taxon>
        <taxon>Danionidae</taxon>
        <taxon>Danioninae</taxon>
        <taxon>Danionella</taxon>
    </lineage>
</organism>
<dbReference type="GO" id="GO:0031777">
    <property type="term" value="F:type 1 melanin-concentrating hormone receptor binding"/>
    <property type="evidence" value="ECO:0007669"/>
    <property type="project" value="TreeGrafter"/>
</dbReference>
<dbReference type="GO" id="GO:0030354">
    <property type="term" value="F:melanin-concentrating hormone activity"/>
    <property type="evidence" value="ECO:0007669"/>
    <property type="project" value="InterPro"/>
</dbReference>
<accession>A0A553N9Y5</accession>
<evidence type="ECO:0000313" key="3">
    <source>
        <dbReference type="Proteomes" id="UP000316079"/>
    </source>
</evidence>
<feature type="region of interest" description="Disordered" evidence="1">
    <location>
        <begin position="1"/>
        <end position="32"/>
    </location>
</feature>
<name>A0A553N9Y5_9TELE</name>
<reference evidence="2 3" key="1">
    <citation type="journal article" date="2019" name="Sci. Data">
        <title>Hybrid genome assembly and annotation of Danionella translucida.</title>
        <authorList>
            <person name="Kadobianskyi M."/>
            <person name="Schulze L."/>
            <person name="Schuelke M."/>
            <person name="Judkewitz B."/>
        </authorList>
    </citation>
    <scope>NUCLEOTIDE SEQUENCE [LARGE SCALE GENOMIC DNA]</scope>
    <source>
        <strain evidence="2 3">Bolton</strain>
    </source>
</reference>
<dbReference type="OrthoDB" id="6427080at2759"/>
<dbReference type="PANTHER" id="PTHR12091:SF2">
    <property type="entry name" value="PRO-MCH PRECURSOR"/>
    <property type="match status" value="1"/>
</dbReference>
<evidence type="ECO:0000256" key="1">
    <source>
        <dbReference type="SAM" id="MobiDB-lite"/>
    </source>
</evidence>
<dbReference type="STRING" id="623744.A0A553N9Y5"/>
<dbReference type="AlphaFoldDB" id="A0A553N9Y5"/>
<dbReference type="InterPro" id="IPR005456">
    <property type="entry name" value="Prepro-melanin_conc_hormone"/>
</dbReference>
<sequence length="126" mass="14536">MALPKMRTDDPSEQDRLVTEDEMSETGSREQTTFRKRPIIEGRLMDEDGTKRIFILADKGIQASLENKGNRVFSNAFPELLQHVRDNAVDGFTMEKRLTLDDGVGKREIDMLRCMIGRVYRPCWKA</sequence>
<feature type="compositionally biased region" description="Basic and acidic residues" evidence="1">
    <location>
        <begin position="1"/>
        <end position="19"/>
    </location>
</feature>
<dbReference type="PANTHER" id="PTHR12091">
    <property type="entry name" value="MELANIN-CONCENTRATING HORMONE"/>
    <property type="match status" value="1"/>
</dbReference>
<dbReference type="Proteomes" id="UP000316079">
    <property type="component" value="Unassembled WGS sequence"/>
</dbReference>
<dbReference type="GO" id="GO:0045202">
    <property type="term" value="C:synapse"/>
    <property type="evidence" value="ECO:0007669"/>
    <property type="project" value="GOC"/>
</dbReference>
<dbReference type="Pfam" id="PF05824">
    <property type="entry name" value="Pro-MCH"/>
    <property type="match status" value="1"/>
</dbReference>
<comment type="caution">
    <text evidence="2">The sequence shown here is derived from an EMBL/GenBank/DDBJ whole genome shotgun (WGS) entry which is preliminary data.</text>
</comment>
<protein>
    <submittedName>
        <fullName evidence="2">Uncharacterized protein</fullName>
    </submittedName>
</protein>
<proteinExistence type="predicted"/>
<gene>
    <name evidence="2" type="ORF">DNTS_020208</name>
</gene>
<dbReference type="EMBL" id="SRMA01027013">
    <property type="protein sequence ID" value="TRY62243.1"/>
    <property type="molecule type" value="Genomic_DNA"/>
</dbReference>
<keyword evidence="3" id="KW-1185">Reference proteome</keyword>
<dbReference type="GO" id="GO:0007268">
    <property type="term" value="P:chemical synaptic transmission"/>
    <property type="evidence" value="ECO:0007669"/>
    <property type="project" value="InterPro"/>
</dbReference>
<evidence type="ECO:0000313" key="2">
    <source>
        <dbReference type="EMBL" id="TRY62243.1"/>
    </source>
</evidence>